<dbReference type="Proteomes" id="UP001222325">
    <property type="component" value="Unassembled WGS sequence"/>
</dbReference>
<evidence type="ECO:0000256" key="2">
    <source>
        <dbReference type="ARBA" id="ARBA00022741"/>
    </source>
</evidence>
<dbReference type="SMART" id="SM00240">
    <property type="entry name" value="FHA"/>
    <property type="match status" value="1"/>
</dbReference>
<dbReference type="InterPro" id="IPR011009">
    <property type="entry name" value="Kinase-like_dom_sf"/>
</dbReference>
<dbReference type="InterPro" id="IPR000719">
    <property type="entry name" value="Prot_kinase_dom"/>
</dbReference>
<dbReference type="Pfam" id="PF00498">
    <property type="entry name" value="FHA"/>
    <property type="match status" value="1"/>
</dbReference>
<dbReference type="InterPro" id="IPR008271">
    <property type="entry name" value="Ser/Thr_kinase_AS"/>
</dbReference>
<sequence length="501" mass="56366">MQAEPDSVWAYLEPLVPSPGVDRIDFTVEDNEKREITFGRLPSNDHVLHGAGISGHHATLQWNGRRDLMSVVTITNHSKNNGTFIDGVRAELEVAHQLFDGSVVCFASMVPVVSEVTDYRYTFHHDFGRPRSDPVFNHYVFGKELGSGRFGAVHAAMEKKSGQIFAVKTAWNRKEDDLNNTAAGQEAMAMMGLEHPHICRLHEVFFAMDGVLVDIVLEYVDGPTLEDFLQNTLTEVHGKELAWQICSAIAFMHGREISHGDIKPDNILVAGRERPMIKVADFGLARVKGKLNVPQQITMHRFAAPEGQRQCRELTRVNITVAMCQQWDSWAVGCLIYRMLCGEHPFLHGGCFREGVDQIQWGKASHCSIVAQDLLHRILRVDENSRILVREALRHPWLAGYVAFQVSFQGISFVKHTEPATFVHSSVVAHAMQEVSHPESDEDEDMDIDDGVRAVPPRRRRSAQRMIHVEPRRRSARLRKLPGQGPAALIGRPQRRAAAKR</sequence>
<dbReference type="GO" id="GO:0004672">
    <property type="term" value="F:protein kinase activity"/>
    <property type="evidence" value="ECO:0007669"/>
    <property type="project" value="InterPro"/>
</dbReference>
<gene>
    <name evidence="8" type="ORF">B0H15DRAFT_835407</name>
</gene>
<dbReference type="SMART" id="SM00220">
    <property type="entry name" value="S_TKc"/>
    <property type="match status" value="1"/>
</dbReference>
<evidence type="ECO:0000259" key="6">
    <source>
        <dbReference type="PROSITE" id="PS50006"/>
    </source>
</evidence>
<feature type="region of interest" description="Disordered" evidence="5">
    <location>
        <begin position="435"/>
        <end position="501"/>
    </location>
</feature>
<dbReference type="InterPro" id="IPR000253">
    <property type="entry name" value="FHA_dom"/>
</dbReference>
<feature type="compositionally biased region" description="Acidic residues" evidence="5">
    <location>
        <begin position="440"/>
        <end position="449"/>
    </location>
</feature>
<dbReference type="EMBL" id="JARJCN010000019">
    <property type="protein sequence ID" value="KAJ7092089.1"/>
    <property type="molecule type" value="Genomic_DNA"/>
</dbReference>
<dbReference type="Gene3D" id="2.60.200.20">
    <property type="match status" value="1"/>
</dbReference>
<evidence type="ECO:0000313" key="8">
    <source>
        <dbReference type="EMBL" id="KAJ7092089.1"/>
    </source>
</evidence>
<dbReference type="PROSITE" id="PS50006">
    <property type="entry name" value="FHA_DOMAIN"/>
    <property type="match status" value="1"/>
</dbReference>
<keyword evidence="8" id="KW-0808">Transferase</keyword>
<evidence type="ECO:0000259" key="7">
    <source>
        <dbReference type="PROSITE" id="PS50011"/>
    </source>
</evidence>
<keyword evidence="3 4" id="KW-0067">ATP-binding</keyword>
<evidence type="ECO:0000313" key="9">
    <source>
        <dbReference type="Proteomes" id="UP001222325"/>
    </source>
</evidence>
<keyword evidence="9" id="KW-1185">Reference proteome</keyword>
<keyword evidence="2 4" id="KW-0547">Nucleotide-binding</keyword>
<keyword evidence="8" id="KW-0418">Kinase</keyword>
<feature type="binding site" evidence="4">
    <location>
        <position position="168"/>
    </location>
    <ligand>
        <name>ATP</name>
        <dbReference type="ChEBI" id="CHEBI:30616"/>
    </ligand>
</feature>
<accession>A0AAD6U7R8</accession>
<dbReference type="InterPro" id="IPR008984">
    <property type="entry name" value="SMAD_FHA_dom_sf"/>
</dbReference>
<dbReference type="PROSITE" id="PS00108">
    <property type="entry name" value="PROTEIN_KINASE_ST"/>
    <property type="match status" value="1"/>
</dbReference>
<dbReference type="PROSITE" id="PS00107">
    <property type="entry name" value="PROTEIN_KINASE_ATP"/>
    <property type="match status" value="1"/>
</dbReference>
<dbReference type="AlphaFoldDB" id="A0AAD6U7R8"/>
<evidence type="ECO:0000256" key="1">
    <source>
        <dbReference type="ARBA" id="ARBA00005575"/>
    </source>
</evidence>
<dbReference type="InterPro" id="IPR017441">
    <property type="entry name" value="Protein_kinase_ATP_BS"/>
</dbReference>
<evidence type="ECO:0000256" key="5">
    <source>
        <dbReference type="SAM" id="MobiDB-lite"/>
    </source>
</evidence>
<dbReference type="PROSITE" id="PS50011">
    <property type="entry name" value="PROTEIN_KINASE_DOM"/>
    <property type="match status" value="1"/>
</dbReference>
<reference evidence="8" key="1">
    <citation type="submission" date="2023-03" db="EMBL/GenBank/DDBJ databases">
        <title>Massive genome expansion in bonnet fungi (Mycena s.s.) driven by repeated elements and novel gene families across ecological guilds.</title>
        <authorList>
            <consortium name="Lawrence Berkeley National Laboratory"/>
            <person name="Harder C.B."/>
            <person name="Miyauchi S."/>
            <person name="Viragh M."/>
            <person name="Kuo A."/>
            <person name="Thoen E."/>
            <person name="Andreopoulos B."/>
            <person name="Lu D."/>
            <person name="Skrede I."/>
            <person name="Drula E."/>
            <person name="Henrissat B."/>
            <person name="Morin E."/>
            <person name="Kohler A."/>
            <person name="Barry K."/>
            <person name="LaButti K."/>
            <person name="Morin E."/>
            <person name="Salamov A."/>
            <person name="Lipzen A."/>
            <person name="Mereny Z."/>
            <person name="Hegedus B."/>
            <person name="Baldrian P."/>
            <person name="Stursova M."/>
            <person name="Weitz H."/>
            <person name="Taylor A."/>
            <person name="Grigoriev I.V."/>
            <person name="Nagy L.G."/>
            <person name="Martin F."/>
            <person name="Kauserud H."/>
        </authorList>
    </citation>
    <scope>NUCLEOTIDE SEQUENCE</scope>
    <source>
        <strain evidence="8">CBHHK173m</strain>
    </source>
</reference>
<comment type="similarity">
    <text evidence="1">Belongs to the protein kinase superfamily. CAMK Ser/Thr protein kinase family. CHEK2 subfamily.</text>
</comment>
<dbReference type="Pfam" id="PF00069">
    <property type="entry name" value="Pkinase"/>
    <property type="match status" value="1"/>
</dbReference>
<comment type="caution">
    <text evidence="8">The sequence shown here is derived from an EMBL/GenBank/DDBJ whole genome shotgun (WGS) entry which is preliminary data.</text>
</comment>
<name>A0AAD6U7R8_9AGAR</name>
<dbReference type="GO" id="GO:0005524">
    <property type="term" value="F:ATP binding"/>
    <property type="evidence" value="ECO:0007669"/>
    <property type="project" value="UniProtKB-UniRule"/>
</dbReference>
<proteinExistence type="inferred from homology"/>
<dbReference type="SUPFAM" id="SSF56112">
    <property type="entry name" value="Protein kinase-like (PK-like)"/>
    <property type="match status" value="1"/>
</dbReference>
<feature type="domain" description="FHA" evidence="6">
    <location>
        <begin position="36"/>
        <end position="90"/>
    </location>
</feature>
<protein>
    <submittedName>
        <fullName evidence="8">Kinase-like domain-containing protein</fullName>
    </submittedName>
</protein>
<organism evidence="8 9">
    <name type="scientific">Mycena belliarum</name>
    <dbReference type="NCBI Taxonomy" id="1033014"/>
    <lineage>
        <taxon>Eukaryota</taxon>
        <taxon>Fungi</taxon>
        <taxon>Dikarya</taxon>
        <taxon>Basidiomycota</taxon>
        <taxon>Agaricomycotina</taxon>
        <taxon>Agaricomycetes</taxon>
        <taxon>Agaricomycetidae</taxon>
        <taxon>Agaricales</taxon>
        <taxon>Marasmiineae</taxon>
        <taxon>Mycenaceae</taxon>
        <taxon>Mycena</taxon>
    </lineage>
</organism>
<dbReference type="Gene3D" id="1.10.510.10">
    <property type="entry name" value="Transferase(Phosphotransferase) domain 1"/>
    <property type="match status" value="1"/>
</dbReference>
<evidence type="ECO:0000256" key="3">
    <source>
        <dbReference type="ARBA" id="ARBA00022840"/>
    </source>
</evidence>
<dbReference type="CDD" id="cd00060">
    <property type="entry name" value="FHA"/>
    <property type="match status" value="1"/>
</dbReference>
<feature type="domain" description="Protein kinase" evidence="7">
    <location>
        <begin position="139"/>
        <end position="398"/>
    </location>
</feature>
<evidence type="ECO:0000256" key="4">
    <source>
        <dbReference type="PROSITE-ProRule" id="PRU10141"/>
    </source>
</evidence>
<dbReference type="SUPFAM" id="SSF49879">
    <property type="entry name" value="SMAD/FHA domain"/>
    <property type="match status" value="1"/>
</dbReference>
<dbReference type="PANTHER" id="PTHR24347">
    <property type="entry name" value="SERINE/THREONINE-PROTEIN KINASE"/>
    <property type="match status" value="1"/>
</dbReference>